<dbReference type="Pfam" id="PF21948">
    <property type="entry name" value="LplA-B_cat"/>
    <property type="match status" value="1"/>
</dbReference>
<proteinExistence type="predicted"/>
<evidence type="ECO:0000259" key="1">
    <source>
        <dbReference type="PROSITE" id="PS51733"/>
    </source>
</evidence>
<feature type="domain" description="BPL/LPL catalytic" evidence="1">
    <location>
        <begin position="28"/>
        <end position="135"/>
    </location>
</feature>
<dbReference type="InterPro" id="IPR050664">
    <property type="entry name" value="Octanoyltrans_LipM/LipL"/>
</dbReference>
<accession>X1RR44</accession>
<organism evidence="2">
    <name type="scientific">marine sediment metagenome</name>
    <dbReference type="NCBI Taxonomy" id="412755"/>
    <lineage>
        <taxon>unclassified sequences</taxon>
        <taxon>metagenomes</taxon>
        <taxon>ecological metagenomes</taxon>
    </lineage>
</organism>
<dbReference type="InterPro" id="IPR004143">
    <property type="entry name" value="BPL_LPL_catalytic"/>
</dbReference>
<protein>
    <recommendedName>
        <fullName evidence="1">BPL/LPL catalytic domain-containing protein</fullName>
    </recommendedName>
</protein>
<name>X1RR44_9ZZZZ</name>
<dbReference type="InterPro" id="IPR045864">
    <property type="entry name" value="aa-tRNA-synth_II/BPL/LPL"/>
</dbReference>
<gene>
    <name evidence="2" type="ORF">S06H3_58947</name>
</gene>
<dbReference type="EMBL" id="BARV01038225">
    <property type="protein sequence ID" value="GAI57964.1"/>
    <property type="molecule type" value="Genomic_DNA"/>
</dbReference>
<evidence type="ECO:0000313" key="2">
    <source>
        <dbReference type="EMBL" id="GAI57964.1"/>
    </source>
</evidence>
<dbReference type="SUPFAM" id="SSF55681">
    <property type="entry name" value="Class II aaRS and biotin synthetases"/>
    <property type="match status" value="1"/>
</dbReference>
<reference evidence="2" key="1">
    <citation type="journal article" date="2014" name="Front. Microbiol.">
        <title>High frequency of phylogenetically diverse reductive dehalogenase-homologous genes in deep subseafloor sedimentary metagenomes.</title>
        <authorList>
            <person name="Kawai M."/>
            <person name="Futagami T."/>
            <person name="Toyoda A."/>
            <person name="Takaki Y."/>
            <person name="Nishi S."/>
            <person name="Hori S."/>
            <person name="Arai W."/>
            <person name="Tsubouchi T."/>
            <person name="Morono Y."/>
            <person name="Uchiyama I."/>
            <person name="Ito T."/>
            <person name="Fujiyama A."/>
            <person name="Inagaki F."/>
            <person name="Takami H."/>
        </authorList>
    </citation>
    <scope>NUCLEOTIDE SEQUENCE</scope>
    <source>
        <strain evidence="2">Expedition CK06-06</strain>
    </source>
</reference>
<dbReference type="PANTHER" id="PTHR43679">
    <property type="entry name" value="OCTANOYLTRANSFERASE LIPM-RELATED"/>
    <property type="match status" value="1"/>
</dbReference>
<dbReference type="PROSITE" id="PS51733">
    <property type="entry name" value="BPL_LPL_CATALYTIC"/>
    <property type="match status" value="1"/>
</dbReference>
<dbReference type="AlphaFoldDB" id="X1RR44"/>
<dbReference type="PANTHER" id="PTHR43679:SF2">
    <property type="entry name" value="OCTANOYL-[GCVH]:PROTEIN N-OCTANOYLTRANSFERASE"/>
    <property type="match status" value="1"/>
</dbReference>
<sequence>MIWRLIESEANDAYTNMAIDKVLFAQIRQYDGILRIYTWKNPAISIGRHERLDDINLGACRRDGIEVVRRPTGGGTVYHKGDLSFSLIGEWGSNGLPRGVRESYRFIHTWVIEALKYLGIKSEHYKKIDEQNNPN</sequence>
<comment type="caution">
    <text evidence="2">The sequence shown here is derived from an EMBL/GenBank/DDBJ whole genome shotgun (WGS) entry which is preliminary data.</text>
</comment>
<feature type="non-terminal residue" evidence="2">
    <location>
        <position position="135"/>
    </location>
</feature>
<dbReference type="Gene3D" id="3.30.930.10">
    <property type="entry name" value="Bira Bifunctional Protein, Domain 2"/>
    <property type="match status" value="1"/>
</dbReference>